<evidence type="ECO:0008006" key="3">
    <source>
        <dbReference type="Google" id="ProtNLM"/>
    </source>
</evidence>
<dbReference type="Proteomes" id="UP000008281">
    <property type="component" value="Unassembled WGS sequence"/>
</dbReference>
<dbReference type="InParanoid" id="E3M845"/>
<name>E3M845_CAERE</name>
<evidence type="ECO:0000313" key="1">
    <source>
        <dbReference type="EMBL" id="EFO94372.1"/>
    </source>
</evidence>
<dbReference type="OrthoDB" id="10261556at2759"/>
<dbReference type="AlphaFoldDB" id="E3M845"/>
<sequence length="168" mass="19432">MFDDPTLFTNTILRDLLAALGVHCVLIDSVWWDRSNMEDQPSLLGCDKGSLQPSSPFLKDHVKIVTEMDLLKNETMSDWNAPRLRDDQVWYAAMDAVCLYYLNVGMRVQWRNDQPHCTLLLHSSAVHRHCLPSTVPLHQHFPLSFTVSPFPILTYITYTLHSNKHLYH</sequence>
<protein>
    <recommendedName>
        <fullName evidence="3">3'-5' exonuclease domain-containing protein</fullName>
    </recommendedName>
</protein>
<dbReference type="GO" id="GO:0003676">
    <property type="term" value="F:nucleic acid binding"/>
    <property type="evidence" value="ECO:0007669"/>
    <property type="project" value="InterPro"/>
</dbReference>
<proteinExistence type="predicted"/>
<dbReference type="SUPFAM" id="SSF53098">
    <property type="entry name" value="Ribonuclease H-like"/>
    <property type="match status" value="1"/>
</dbReference>
<dbReference type="Gene3D" id="3.30.420.10">
    <property type="entry name" value="Ribonuclease H-like superfamily/Ribonuclease H"/>
    <property type="match status" value="1"/>
</dbReference>
<gene>
    <name evidence="1" type="ORF">CRE_13400</name>
</gene>
<dbReference type="EMBL" id="DS268428">
    <property type="protein sequence ID" value="EFO94372.1"/>
    <property type="molecule type" value="Genomic_DNA"/>
</dbReference>
<accession>E3M845</accession>
<organism evidence="2">
    <name type="scientific">Caenorhabditis remanei</name>
    <name type="common">Caenorhabditis vulgaris</name>
    <dbReference type="NCBI Taxonomy" id="31234"/>
    <lineage>
        <taxon>Eukaryota</taxon>
        <taxon>Metazoa</taxon>
        <taxon>Ecdysozoa</taxon>
        <taxon>Nematoda</taxon>
        <taxon>Chromadorea</taxon>
        <taxon>Rhabditida</taxon>
        <taxon>Rhabditina</taxon>
        <taxon>Rhabditomorpha</taxon>
        <taxon>Rhabditoidea</taxon>
        <taxon>Rhabditidae</taxon>
        <taxon>Peloderinae</taxon>
        <taxon>Caenorhabditis</taxon>
    </lineage>
</organism>
<dbReference type="InterPro" id="IPR012337">
    <property type="entry name" value="RNaseH-like_sf"/>
</dbReference>
<evidence type="ECO:0000313" key="2">
    <source>
        <dbReference type="Proteomes" id="UP000008281"/>
    </source>
</evidence>
<reference evidence="1" key="1">
    <citation type="submission" date="2007-07" db="EMBL/GenBank/DDBJ databases">
        <title>PCAP assembly of the Caenorhabditis remanei genome.</title>
        <authorList>
            <consortium name="The Caenorhabditis remanei Sequencing Consortium"/>
            <person name="Wilson R.K."/>
        </authorList>
    </citation>
    <scope>NUCLEOTIDE SEQUENCE [LARGE SCALE GENOMIC DNA]</scope>
    <source>
        <strain evidence="1">PB4641</strain>
    </source>
</reference>
<dbReference type="InterPro" id="IPR036397">
    <property type="entry name" value="RNaseH_sf"/>
</dbReference>
<dbReference type="HOGENOM" id="CLU_1588043_0_0_1"/>
<keyword evidence="2" id="KW-1185">Reference proteome</keyword>